<evidence type="ECO:0000256" key="4">
    <source>
        <dbReference type="ARBA" id="ARBA00023004"/>
    </source>
</evidence>
<feature type="binding site" evidence="5">
    <location>
        <position position="150"/>
    </location>
    <ligand>
        <name>Fe cation</name>
        <dbReference type="ChEBI" id="CHEBI:24875"/>
        <label>1</label>
    </ligand>
</feature>
<dbReference type="PANTHER" id="PTHR11431">
    <property type="entry name" value="FERRITIN"/>
    <property type="match status" value="1"/>
</dbReference>
<dbReference type="Proteomes" id="UP001566132">
    <property type="component" value="Unassembled WGS sequence"/>
</dbReference>
<keyword evidence="3 5" id="KW-0479">Metal-binding</keyword>
<keyword evidence="2 6" id="KW-0409">Iron storage</keyword>
<comment type="catalytic activity">
    <reaction evidence="6">
        <text>4 Fe(2+) + O2 + 4 H(+) = 4 Fe(3+) + 2 H2O</text>
        <dbReference type="Rhea" id="RHEA:11148"/>
        <dbReference type="ChEBI" id="CHEBI:15377"/>
        <dbReference type="ChEBI" id="CHEBI:15378"/>
        <dbReference type="ChEBI" id="CHEBI:15379"/>
        <dbReference type="ChEBI" id="CHEBI:29033"/>
        <dbReference type="ChEBI" id="CHEBI:29034"/>
        <dbReference type="EC" id="1.16.3.1"/>
    </reaction>
</comment>
<dbReference type="EC" id="1.16.3.1" evidence="6"/>
<name>A0ABD1F2F5_HYPHA</name>
<comment type="caution">
    <text evidence="8">The sequence shown here is derived from an EMBL/GenBank/DDBJ whole genome shotgun (WGS) entry which is preliminary data.</text>
</comment>
<proteinExistence type="inferred from homology"/>
<feature type="binding site" evidence="5">
    <location>
        <position position="112"/>
    </location>
    <ligand>
        <name>Fe cation</name>
        <dbReference type="ChEBI" id="CHEBI:24875"/>
        <label>1</label>
    </ligand>
</feature>
<dbReference type="EMBL" id="JBDJPC010000003">
    <property type="protein sequence ID" value="KAL1509227.1"/>
    <property type="molecule type" value="Genomic_DNA"/>
</dbReference>
<organism evidence="8 9">
    <name type="scientific">Hypothenemus hampei</name>
    <name type="common">Coffee berry borer</name>
    <dbReference type="NCBI Taxonomy" id="57062"/>
    <lineage>
        <taxon>Eukaryota</taxon>
        <taxon>Metazoa</taxon>
        <taxon>Ecdysozoa</taxon>
        <taxon>Arthropoda</taxon>
        <taxon>Hexapoda</taxon>
        <taxon>Insecta</taxon>
        <taxon>Pterygota</taxon>
        <taxon>Neoptera</taxon>
        <taxon>Endopterygota</taxon>
        <taxon>Coleoptera</taxon>
        <taxon>Polyphaga</taxon>
        <taxon>Cucujiformia</taxon>
        <taxon>Curculionidae</taxon>
        <taxon>Scolytinae</taxon>
        <taxon>Hypothenemus</taxon>
    </lineage>
</organism>
<dbReference type="GO" id="GO:0006879">
    <property type="term" value="P:intracellular iron ion homeostasis"/>
    <property type="evidence" value="ECO:0007669"/>
    <property type="project" value="UniProtKB-KW"/>
</dbReference>
<dbReference type="Gene3D" id="1.20.1260.10">
    <property type="match status" value="1"/>
</dbReference>
<dbReference type="SUPFAM" id="SSF47240">
    <property type="entry name" value="Ferritin-like"/>
    <property type="match status" value="1"/>
</dbReference>
<evidence type="ECO:0000313" key="9">
    <source>
        <dbReference type="Proteomes" id="UP001566132"/>
    </source>
</evidence>
<keyword evidence="6" id="KW-0560">Oxidoreductase</keyword>
<evidence type="ECO:0000259" key="7">
    <source>
        <dbReference type="PROSITE" id="PS50905"/>
    </source>
</evidence>
<comment type="function">
    <text evidence="6">Stores iron in a soluble, non-toxic, readily available form. Important for iron homeostasis. Iron is taken up in the ferrous form and deposited as ferric hydroxides after oxidation.</text>
</comment>
<dbReference type="GO" id="GO:0046872">
    <property type="term" value="F:metal ion binding"/>
    <property type="evidence" value="ECO:0007669"/>
    <property type="project" value="UniProtKB-KW"/>
</dbReference>
<evidence type="ECO:0000256" key="5">
    <source>
        <dbReference type="PIRSR" id="PIRSR601519-1"/>
    </source>
</evidence>
<evidence type="ECO:0000256" key="6">
    <source>
        <dbReference type="RuleBase" id="RU361145"/>
    </source>
</evidence>
<evidence type="ECO:0000256" key="2">
    <source>
        <dbReference type="ARBA" id="ARBA00022434"/>
    </source>
</evidence>
<feature type="domain" description="Ferritin-like diiron" evidence="7">
    <location>
        <begin position="95"/>
        <end position="244"/>
    </location>
</feature>
<feature type="binding site" evidence="5">
    <location>
        <position position="226"/>
    </location>
    <ligand>
        <name>Fe cation</name>
        <dbReference type="ChEBI" id="CHEBI:24875"/>
        <label>1</label>
    </ligand>
</feature>
<keyword evidence="4 5" id="KW-0408">Iron</keyword>
<accession>A0ABD1F2F5</accession>
<dbReference type="InterPro" id="IPR009040">
    <property type="entry name" value="Ferritin-like_diiron"/>
</dbReference>
<protein>
    <recommendedName>
        <fullName evidence="6">Ferritin</fullName>
        <ecNumber evidence="6">1.16.3.1</ecNumber>
    </recommendedName>
</protein>
<sequence length="285" mass="33590">MAVLILCTTHIYKCLSLYANRRFIKSDLGFLTYPKRNFFTKKFIPRRNSVLSKVDLTRFYNGSRALMKNNTYDNLVKQNFSGGSDKKCPDHPGRHNFHKEVETALNEQIEMEFNAMFTYLSMASYYGRSEVALPGCQGFFMMMHQEEHEHAIIFLNYILMRGGHSQIPPITTQQNHDWKDIPKTFQTAVQLECDVKEKLEELVEISEKFRDHQLIDFISGEFLEEQNRSIQTLSRLYTRSKMVNNDVGEYLFDQHLYDSFVKPEKDKNLMYTMHLPQEGNTKIYK</sequence>
<dbReference type="GO" id="GO:0004322">
    <property type="term" value="F:ferroxidase activity"/>
    <property type="evidence" value="ECO:0007669"/>
    <property type="project" value="UniProtKB-EC"/>
</dbReference>
<reference evidence="8 9" key="1">
    <citation type="submission" date="2024-05" db="EMBL/GenBank/DDBJ databases">
        <title>Genetic variation in Jamaican populations of the coffee berry borer (Hypothenemus hampei).</title>
        <authorList>
            <person name="Errbii M."/>
            <person name="Myrie A."/>
        </authorList>
    </citation>
    <scope>NUCLEOTIDE SEQUENCE [LARGE SCALE GENOMIC DNA]</scope>
    <source>
        <strain evidence="8">JA-Hopewell-2020-01-JO</strain>
        <tissue evidence="8">Whole body</tissue>
    </source>
</reference>
<feature type="binding site" evidence="5">
    <location>
        <position position="192"/>
    </location>
    <ligand>
        <name>Fe cation</name>
        <dbReference type="ChEBI" id="CHEBI:24875"/>
        <label>1</label>
    </ligand>
</feature>
<evidence type="ECO:0000256" key="1">
    <source>
        <dbReference type="ARBA" id="ARBA00007513"/>
    </source>
</evidence>
<keyword evidence="9" id="KW-1185">Reference proteome</keyword>
<dbReference type="CDD" id="cd01056">
    <property type="entry name" value="Euk_Ferritin"/>
    <property type="match status" value="1"/>
</dbReference>
<evidence type="ECO:0000313" key="8">
    <source>
        <dbReference type="EMBL" id="KAL1509227.1"/>
    </source>
</evidence>
<dbReference type="InterPro" id="IPR012347">
    <property type="entry name" value="Ferritin-like"/>
</dbReference>
<dbReference type="InterPro" id="IPR008331">
    <property type="entry name" value="Ferritin_DPS_dom"/>
</dbReference>
<gene>
    <name evidence="8" type="ORF">ABEB36_003996</name>
</gene>
<dbReference type="Pfam" id="PF00210">
    <property type="entry name" value="Ferritin"/>
    <property type="match status" value="1"/>
</dbReference>
<comment type="similarity">
    <text evidence="1 6">Belongs to the ferritin family.</text>
</comment>
<dbReference type="PANTHER" id="PTHR11431:SF75">
    <property type="entry name" value="FERRITIN"/>
    <property type="match status" value="1"/>
</dbReference>
<dbReference type="InterPro" id="IPR001519">
    <property type="entry name" value="Ferritin"/>
</dbReference>
<evidence type="ECO:0000256" key="3">
    <source>
        <dbReference type="ARBA" id="ARBA00022723"/>
    </source>
</evidence>
<dbReference type="InterPro" id="IPR009078">
    <property type="entry name" value="Ferritin-like_SF"/>
</dbReference>
<dbReference type="PROSITE" id="PS50905">
    <property type="entry name" value="FERRITIN_LIKE"/>
    <property type="match status" value="1"/>
</dbReference>
<dbReference type="AlphaFoldDB" id="A0ABD1F2F5"/>
<feature type="binding site" evidence="5">
    <location>
        <position position="147"/>
    </location>
    <ligand>
        <name>Fe cation</name>
        <dbReference type="ChEBI" id="CHEBI:24875"/>
        <label>1</label>
    </ligand>
</feature>